<feature type="non-terminal residue" evidence="1">
    <location>
        <position position="71"/>
    </location>
</feature>
<dbReference type="EMBL" id="JBCLYO010000034">
    <property type="protein sequence ID" value="KAL0075801.1"/>
    <property type="molecule type" value="Genomic_DNA"/>
</dbReference>
<dbReference type="Proteomes" id="UP001448207">
    <property type="component" value="Unassembled WGS sequence"/>
</dbReference>
<name>A0ABR3AKB0_PHYBL</name>
<keyword evidence="2" id="KW-1185">Reference proteome</keyword>
<gene>
    <name evidence="1" type="ORF">J3Q64DRAFT_1774092</name>
</gene>
<evidence type="ECO:0000313" key="1">
    <source>
        <dbReference type="EMBL" id="KAL0075801.1"/>
    </source>
</evidence>
<evidence type="ECO:0000313" key="2">
    <source>
        <dbReference type="Proteomes" id="UP001448207"/>
    </source>
</evidence>
<protein>
    <submittedName>
        <fullName evidence="1">Uncharacterized protein</fullName>
    </submittedName>
</protein>
<accession>A0ABR3AKB0</accession>
<comment type="caution">
    <text evidence="1">The sequence shown here is derived from an EMBL/GenBank/DDBJ whole genome shotgun (WGS) entry which is preliminary data.</text>
</comment>
<reference evidence="1 2" key="1">
    <citation type="submission" date="2024-04" db="EMBL/GenBank/DDBJ databases">
        <title>Symmetric and asymmetric DNA N6-adenine methylation regulates different biological responses in Mucorales.</title>
        <authorList>
            <consortium name="Lawrence Berkeley National Laboratory"/>
            <person name="Lax C."/>
            <person name="Mondo S.J."/>
            <person name="Osorio-Concepcion M."/>
            <person name="Muszewska A."/>
            <person name="Corrochano-Luque M."/>
            <person name="Gutierrez G."/>
            <person name="Riley R."/>
            <person name="Lipzen A."/>
            <person name="Guo J."/>
            <person name="Hundley H."/>
            <person name="Amirebrahimi M."/>
            <person name="Ng V."/>
            <person name="Lorenzo-Gutierrez D."/>
            <person name="Binder U."/>
            <person name="Yang J."/>
            <person name="Song Y."/>
            <person name="Canovas D."/>
            <person name="Navarro E."/>
            <person name="Freitag M."/>
            <person name="Gabaldon T."/>
            <person name="Grigoriev I.V."/>
            <person name="Corrochano L.M."/>
            <person name="Nicolas F.E."/>
            <person name="Garre V."/>
        </authorList>
    </citation>
    <scope>NUCLEOTIDE SEQUENCE [LARGE SCALE GENOMIC DNA]</scope>
    <source>
        <strain evidence="1 2">L51</strain>
    </source>
</reference>
<sequence length="71" mass="8193">MYLCICTFGFLYKLSSCFPHGPYLVHSGTADLLTGPFFKGRDLHSFIIYIYIYIHLLAFPKPVDLHTAFFL</sequence>
<proteinExistence type="predicted"/>
<organism evidence="1 2">
    <name type="scientific">Phycomyces blakesleeanus</name>
    <dbReference type="NCBI Taxonomy" id="4837"/>
    <lineage>
        <taxon>Eukaryota</taxon>
        <taxon>Fungi</taxon>
        <taxon>Fungi incertae sedis</taxon>
        <taxon>Mucoromycota</taxon>
        <taxon>Mucoromycotina</taxon>
        <taxon>Mucoromycetes</taxon>
        <taxon>Mucorales</taxon>
        <taxon>Phycomycetaceae</taxon>
        <taxon>Phycomyces</taxon>
    </lineage>
</organism>